<keyword evidence="4 13" id="KW-0479">Metal-binding</keyword>
<evidence type="ECO:0000256" key="8">
    <source>
        <dbReference type="ARBA" id="ARBA00022833"/>
    </source>
</evidence>
<dbReference type="GO" id="GO:0006508">
    <property type="term" value="P:proteolysis"/>
    <property type="evidence" value="ECO:0007669"/>
    <property type="project" value="UniProtKB-KW"/>
</dbReference>
<dbReference type="InterPro" id="IPR041645">
    <property type="entry name" value="ADAMTS_CR_2"/>
</dbReference>
<evidence type="ECO:0000256" key="17">
    <source>
        <dbReference type="SAM" id="SignalP"/>
    </source>
</evidence>
<feature type="disulfide bond" evidence="14">
    <location>
        <begin position="509"/>
        <end position="546"/>
    </location>
</feature>
<evidence type="ECO:0000256" key="16">
    <source>
        <dbReference type="SAM" id="MobiDB-lite"/>
    </source>
</evidence>
<evidence type="ECO:0000256" key="15">
    <source>
        <dbReference type="PROSITE-ProRule" id="PRU00276"/>
    </source>
</evidence>
<keyword evidence="19" id="KW-1185">Reference proteome</keyword>
<dbReference type="InterPro" id="IPR001590">
    <property type="entry name" value="Peptidase_M12B"/>
</dbReference>
<dbReference type="SUPFAM" id="SSF49854">
    <property type="entry name" value="Spermadhesin, CUB domain"/>
    <property type="match status" value="2"/>
</dbReference>
<dbReference type="Pfam" id="PF01421">
    <property type="entry name" value="Reprolysin"/>
    <property type="match status" value="1"/>
</dbReference>
<dbReference type="GO" id="GO:0030198">
    <property type="term" value="P:extracellular matrix organization"/>
    <property type="evidence" value="ECO:0007669"/>
    <property type="project" value="InterPro"/>
</dbReference>
<dbReference type="FunFam" id="2.20.100.10:FF:000005">
    <property type="entry name" value="ADAM metallopeptidase with thrombospondin type 1 motif 9"/>
    <property type="match status" value="1"/>
</dbReference>
<feature type="domain" description="Peptidase M12B" evidence="18">
    <location>
        <begin position="198"/>
        <end position="403"/>
    </location>
</feature>
<feature type="binding site" evidence="13">
    <location>
        <position position="201"/>
    </location>
    <ligand>
        <name>Ca(2+)</name>
        <dbReference type="ChEBI" id="CHEBI:29108"/>
        <label>1</label>
    </ligand>
</feature>
<accession>A0A8J1IPA6</accession>
<evidence type="ECO:0000313" key="20">
    <source>
        <dbReference type="RefSeq" id="XP_031747423.1"/>
    </source>
</evidence>
<feature type="binding site" evidence="13">
    <location>
        <position position="398"/>
    </location>
    <ligand>
        <name>Ca(2+)</name>
        <dbReference type="ChEBI" id="CHEBI:29108"/>
        <label>1</label>
    </ligand>
</feature>
<dbReference type="InterPro" id="IPR036383">
    <property type="entry name" value="TSP1_rpt_sf"/>
</dbReference>
<dbReference type="InterPro" id="IPR013273">
    <property type="entry name" value="ADAMTS/ADAMTS-like"/>
</dbReference>
<evidence type="ECO:0000256" key="13">
    <source>
        <dbReference type="PIRSR" id="PIRSR613273-2"/>
    </source>
</evidence>
<keyword evidence="9 20" id="KW-0482">Metalloprotease</keyword>
<feature type="binding site" evidence="13">
    <location>
        <position position="291"/>
    </location>
    <ligand>
        <name>Ca(2+)</name>
        <dbReference type="ChEBI" id="CHEBI:29108"/>
        <label>1</label>
    </ligand>
</feature>
<dbReference type="InterPro" id="IPR045371">
    <property type="entry name" value="ADAMTS_CR_3"/>
</dbReference>
<dbReference type="PANTHER" id="PTHR13723">
    <property type="entry name" value="ADAMTS A DISINTEGRIN AND METALLOPROTEASE WITH THROMBOSPONDIN MOTIFS PROTEASE"/>
    <property type="match status" value="1"/>
</dbReference>
<dbReference type="InterPro" id="IPR050439">
    <property type="entry name" value="ADAMTS_ADAMTS-like"/>
</dbReference>
<dbReference type="Pfam" id="PF17771">
    <property type="entry name" value="ADAMTS_CR_2"/>
    <property type="match status" value="1"/>
</dbReference>
<dbReference type="PANTHER" id="PTHR13723:SF20">
    <property type="entry name" value="A DISINTEGRIN AND METALLOPROTEINASE WITH THROMBOSPONDIN MOTIFS 13"/>
    <property type="match status" value="1"/>
</dbReference>
<organism evidence="19 20">
    <name type="scientific">Xenopus tropicalis</name>
    <name type="common">Western clawed frog</name>
    <name type="synonym">Silurana tropicalis</name>
    <dbReference type="NCBI Taxonomy" id="8364"/>
    <lineage>
        <taxon>Eukaryota</taxon>
        <taxon>Metazoa</taxon>
        <taxon>Chordata</taxon>
        <taxon>Craniata</taxon>
        <taxon>Vertebrata</taxon>
        <taxon>Euteleostomi</taxon>
        <taxon>Amphibia</taxon>
        <taxon>Batrachia</taxon>
        <taxon>Anura</taxon>
        <taxon>Pipoidea</taxon>
        <taxon>Pipidae</taxon>
        <taxon>Xenopodinae</taxon>
        <taxon>Xenopus</taxon>
        <taxon>Silurana</taxon>
    </lineage>
</organism>
<evidence type="ECO:0000256" key="7">
    <source>
        <dbReference type="ARBA" id="ARBA00022801"/>
    </source>
</evidence>
<feature type="binding site" evidence="13">
    <location>
        <position position="284"/>
    </location>
    <ligand>
        <name>Ca(2+)</name>
        <dbReference type="ChEBI" id="CHEBI:29108"/>
        <label>1</label>
    </ligand>
</feature>
<evidence type="ECO:0000256" key="9">
    <source>
        <dbReference type="ARBA" id="ARBA00023049"/>
    </source>
</evidence>
<dbReference type="Pfam" id="PF05986">
    <property type="entry name" value="ADAMTS_spacer1"/>
    <property type="match status" value="1"/>
</dbReference>
<keyword evidence="10 14" id="KW-1015">Disulfide bond</keyword>
<feature type="binding site" evidence="13 15">
    <location>
        <position position="352"/>
    </location>
    <ligand>
        <name>Zn(2+)</name>
        <dbReference type="ChEBI" id="CHEBI:29105"/>
        <note>catalytic</note>
    </ligand>
</feature>
<keyword evidence="7" id="KW-0378">Hydrolase</keyword>
<dbReference type="SUPFAM" id="SSF82895">
    <property type="entry name" value="TSP-1 type 1 repeat"/>
    <property type="match status" value="5"/>
</dbReference>
<feature type="signal peptide" evidence="17">
    <location>
        <begin position="1"/>
        <end position="20"/>
    </location>
</feature>
<evidence type="ECO:0000313" key="21">
    <source>
        <dbReference type="Xenbase" id="XB-GENE-6038835"/>
    </source>
</evidence>
<dbReference type="Gene3D" id="2.60.120.290">
    <property type="entry name" value="Spermadhesin, CUB domain"/>
    <property type="match status" value="1"/>
</dbReference>
<feature type="active site" evidence="12 15">
    <location>
        <position position="343"/>
    </location>
</feature>
<dbReference type="Pfam" id="PF00090">
    <property type="entry name" value="TSP_1"/>
    <property type="match status" value="1"/>
</dbReference>
<keyword evidence="11" id="KW-0325">Glycoprotein</keyword>
<keyword evidence="6" id="KW-0677">Repeat</keyword>
<feature type="chain" id="PRO_5035184020" evidence="17">
    <location>
        <begin position="21"/>
        <end position="1592"/>
    </location>
</feature>
<feature type="disulfide bond" evidence="14">
    <location>
        <begin position="513"/>
        <end position="551"/>
    </location>
</feature>
<feature type="disulfide bond" evidence="14">
    <location>
        <begin position="435"/>
        <end position="460"/>
    </location>
</feature>
<dbReference type="FunFam" id="2.20.100.10:FF:000001">
    <property type="entry name" value="semaphorin-5A isoform X1"/>
    <property type="match status" value="1"/>
</dbReference>
<keyword evidence="13" id="KW-0106">Calcium</keyword>
<keyword evidence="3" id="KW-0645">Protease</keyword>
<feature type="disulfide bond" evidence="14">
    <location>
        <begin position="473"/>
        <end position="484"/>
    </location>
</feature>
<dbReference type="GO" id="GO:0004222">
    <property type="term" value="F:metalloendopeptidase activity"/>
    <property type="evidence" value="ECO:0007669"/>
    <property type="project" value="InterPro"/>
</dbReference>
<dbReference type="GO" id="GO:0046872">
    <property type="term" value="F:metal ion binding"/>
    <property type="evidence" value="ECO:0007669"/>
    <property type="project" value="UniProtKB-KW"/>
</dbReference>
<evidence type="ECO:0000256" key="5">
    <source>
        <dbReference type="ARBA" id="ARBA00022729"/>
    </source>
</evidence>
<feature type="region of interest" description="Disordered" evidence="16">
    <location>
        <begin position="152"/>
        <end position="187"/>
    </location>
</feature>
<dbReference type="PROSITE" id="PS50092">
    <property type="entry name" value="TSP1"/>
    <property type="match status" value="6"/>
</dbReference>
<evidence type="ECO:0000256" key="3">
    <source>
        <dbReference type="ARBA" id="ARBA00022670"/>
    </source>
</evidence>
<dbReference type="GeneID" id="100485801"/>
<evidence type="ECO:0000256" key="4">
    <source>
        <dbReference type="ARBA" id="ARBA00022723"/>
    </source>
</evidence>
<feature type="binding site" evidence="13">
    <location>
        <position position="401"/>
    </location>
    <ligand>
        <name>Ca(2+)</name>
        <dbReference type="ChEBI" id="CHEBI:29108"/>
        <label>1</label>
    </ligand>
</feature>
<keyword evidence="5 17" id="KW-0732">Signal</keyword>
<dbReference type="Gene3D" id="3.40.1620.60">
    <property type="match status" value="1"/>
</dbReference>
<dbReference type="Gene3D" id="2.60.120.830">
    <property type="match status" value="1"/>
</dbReference>
<evidence type="ECO:0000259" key="18">
    <source>
        <dbReference type="PROSITE" id="PS50215"/>
    </source>
</evidence>
<feature type="binding site" evidence="13 15">
    <location>
        <position position="342"/>
    </location>
    <ligand>
        <name>Zn(2+)</name>
        <dbReference type="ChEBI" id="CHEBI:29105"/>
        <note>catalytic</note>
    </ligand>
</feature>
<keyword evidence="2" id="KW-0964">Secreted</keyword>
<dbReference type="InterPro" id="IPR024079">
    <property type="entry name" value="MetalloPept_cat_dom_sf"/>
</dbReference>
<dbReference type="RefSeq" id="XP_031747423.1">
    <property type="nucleotide sequence ID" value="XM_031891563.1"/>
</dbReference>
<dbReference type="CTD" id="11093"/>
<name>A0A8J1IPA6_XENTR</name>
<keyword evidence="8 13" id="KW-0862">Zinc</keyword>
<gene>
    <name evidence="20 21" type="primary">adamts13</name>
</gene>
<feature type="disulfide bond" evidence="14">
    <location>
        <begin position="273"/>
        <end position="326"/>
    </location>
</feature>
<feature type="disulfide bond" evidence="14">
    <location>
        <begin position="320"/>
        <end position="398"/>
    </location>
</feature>
<proteinExistence type="predicted"/>
<sequence>MTRPVRLWVALGLLLSPVLCATKKFLHHLEPEELYGYFGATSVLESNVVDLAELTCSCESPELPPLCLALRCILQGTEGTFVFRFPVGSGPIITERVVNTSLQRLKHFPEGCGVPGFILYPDETKAVISYCEGELRGFIVSDGHLLSIQPLKKRHEQDHKSRSSHIISRVGKSPPASGGPRPAPLPNRISKRAVGGVKHLELLVVVGHDVYQFHQEDTERYVLTNLNIGVELLRDVSLGTAFRVHLVKLIILTEPEADIQITTNLTSSLISLCKWSHKVNPPDDSDPQHADLVLYVTRFDLELPDGNKQVRGVTQLGGACSSVWSCVITEDTGFDLGVTMAHEIGHSFGINHDGTGNSCSKSGNIMASEGYHNNVHLTWSECSREQFLRFLSSGMASCVDDLPAMDSSIPGWKPGLYYGADEQCQIAFGSSALACTFSRNDLDSCSVLSCHINQHDRTSCNRLLVPLLDGTECGENKWCHKGRCSSLEELNPVSVVHGGWSSWGSFSSCSRSCGGGVVMRKRQCNNPRPAFGGRACEGSNLQAEMCNTQVCSSTQIGFMNEQCSDTDTKPLYLSPGIPSFYKWTSAVGFVDGKALCQYMCRAQGKSFIVARGKSFLDGTRCETNKEANAKLGLCVAGSCRVFGCDGVMGSGMVKDQCGVCGGDNSTCNRIHGSFSEGKAGEYVSFLTLPPGSTSLKVTNQKPVFTHLGIKVNDEYLVAGKGSISLNVTYPSVLEDQTIEYRLFLNADKLPHLEQIHIEGPTTKELEIQVYRKYGQEYGDATNPDIIYSYHIPKKDIEYKWFPVPGPCSASCDGGFHLVSYECSEHDLNQLVQSSLCNDSARPSSFHEPCGIDPCPPRWDVKESSPCTVSCGGGVVLRTLHCVQMQQGIETILFDAYCDHSTRPEAFVACGLEPCPARWEASEAGLCPVVCGSGLALRNVSCVQSHAGLEVAVEESNCLGQEKPTTQVECVVSVCPVGWDMMDSSLRLSERSSREETAEKHTEVYVWSPRVGPCSVSCGTGISELSYICVDFYTKTETAEENCNQTLKPEPRPNVCNLGTCPPLWEVKELGPCPVTCGGATIPLAVICVRRDGNISYSLPHSKCSRIPRPRASKPCGMEPCPVRWRYKTGSCSVSCGGGILQRVLYCSRYPQKGESEEQIVSDLECQHLPHPEGQEPCNQQLCPPRWKVAEATPCSAACGYGISKQRVVCVQTVEGAEKEMDLDSCVLQEKPPSLIPCIVNNCFYSWEVSAWTQCSVTCGNGIQSRQDVCTNLKTRQPVSPTFCGNAPKPITIRGCSAQTCRPETTTPQAALASTALVTQLPPSDAILRPQWRSAVTPREHNLEYNRRREPGKAEEEDGSTSICGQLFLNATGVLSTTGLNERDCMFTIGRPLGEVIIVRVLSSTLNCTAGELLLFFGRVMWRKTCARLSGVTLLSRSNTLSVRQRQAIDGNGVVLEYWSKPAAQNYSQACDIQLYGMGGEIRNPVQPWMEGGSPACRVFIDVAPQYYIAIHALYMDLEPMSNHTHPSSILIRDMKSLKSTGFHGNHLFYWESAGSRAEIEFHGDFSKDRVSFRAQYWARAPRLQGRGRPPVE</sequence>
<evidence type="ECO:0000256" key="12">
    <source>
        <dbReference type="PIRSR" id="PIRSR613273-1"/>
    </source>
</evidence>
<feature type="binding site" evidence="13 15">
    <location>
        <position position="346"/>
    </location>
    <ligand>
        <name>Zn(2+)</name>
        <dbReference type="ChEBI" id="CHEBI:29105"/>
        <note>catalytic</note>
    </ligand>
</feature>
<dbReference type="PROSITE" id="PS50215">
    <property type="entry name" value="ADAM_MEPRO"/>
    <property type="match status" value="1"/>
</dbReference>
<dbReference type="InterPro" id="IPR000884">
    <property type="entry name" value="TSP1_rpt"/>
</dbReference>
<evidence type="ECO:0000256" key="10">
    <source>
        <dbReference type="ARBA" id="ARBA00023157"/>
    </source>
</evidence>
<evidence type="ECO:0000256" key="11">
    <source>
        <dbReference type="ARBA" id="ARBA00023180"/>
    </source>
</evidence>
<evidence type="ECO:0000256" key="14">
    <source>
        <dbReference type="PIRSR" id="PIRSR613273-3"/>
    </source>
</evidence>
<feature type="disulfide bond" evidence="14">
    <location>
        <begin position="445"/>
        <end position="479"/>
    </location>
</feature>
<evidence type="ECO:0000256" key="1">
    <source>
        <dbReference type="ARBA" id="ARBA00004613"/>
    </source>
</evidence>
<dbReference type="InterPro" id="IPR035914">
    <property type="entry name" value="Sperma_CUB_dom_sf"/>
</dbReference>
<feature type="binding site" evidence="13">
    <location>
        <position position="401"/>
    </location>
    <ligand>
        <name>Ca(2+)</name>
        <dbReference type="ChEBI" id="CHEBI:29108"/>
        <label>2</label>
    </ligand>
</feature>
<reference evidence="20" key="1">
    <citation type="submission" date="2025-08" db="UniProtKB">
        <authorList>
            <consortium name="RefSeq"/>
        </authorList>
    </citation>
    <scope>IDENTIFICATION</scope>
    <source>
        <strain evidence="20">Nigerian</strain>
        <tissue evidence="20">Liver and blood</tissue>
    </source>
</reference>
<dbReference type="Proteomes" id="UP000008143">
    <property type="component" value="Chromosome 8"/>
</dbReference>
<dbReference type="AGR" id="Xenbase:XB-GENE-6038835"/>
<dbReference type="Pfam" id="PF19236">
    <property type="entry name" value="ADAMTS_CR_3"/>
    <property type="match status" value="1"/>
</dbReference>
<evidence type="ECO:0000313" key="19">
    <source>
        <dbReference type="Proteomes" id="UP000008143"/>
    </source>
</evidence>
<feature type="disulfide bond" evidence="14">
    <location>
        <begin position="359"/>
        <end position="382"/>
    </location>
</feature>
<feature type="binding site" evidence="13">
    <location>
        <position position="284"/>
    </location>
    <ligand>
        <name>Ca(2+)</name>
        <dbReference type="ChEBI" id="CHEBI:29108"/>
        <label>2</label>
    </ligand>
</feature>
<comment type="cofactor">
    <cofactor evidence="13">
        <name>Zn(2+)</name>
        <dbReference type="ChEBI" id="CHEBI:29105"/>
    </cofactor>
    <text evidence="13">Binds 1 zinc ion per subunit.</text>
</comment>
<feature type="binding site" evidence="13">
    <location>
        <position position="201"/>
    </location>
    <ligand>
        <name>Ca(2+)</name>
        <dbReference type="ChEBI" id="CHEBI:29108"/>
        <label>2</label>
    </ligand>
</feature>
<comment type="caution">
    <text evidence="15">Lacks conserved residue(s) required for the propagation of feature annotation.</text>
</comment>
<protein>
    <submittedName>
        <fullName evidence="20">A disintegrin and metalloproteinase with thrombospondin motifs 13 isoform X2</fullName>
    </submittedName>
</protein>
<dbReference type="SUPFAM" id="SSF55486">
    <property type="entry name" value="Metalloproteases ('zincins'), catalytic domain"/>
    <property type="match status" value="1"/>
</dbReference>
<feature type="disulfide bond" evidence="14">
    <location>
        <begin position="524"/>
        <end position="536"/>
    </location>
</feature>
<evidence type="ECO:0000256" key="6">
    <source>
        <dbReference type="ARBA" id="ARBA00022737"/>
    </source>
</evidence>
<dbReference type="Xenbase" id="XB-GENE-6038835">
    <property type="gene designation" value="adamts13"/>
</dbReference>
<dbReference type="CDD" id="cd04273">
    <property type="entry name" value="ZnMc_ADAMTS_like"/>
    <property type="match status" value="1"/>
</dbReference>
<dbReference type="SMART" id="SM00209">
    <property type="entry name" value="TSP1"/>
    <property type="match status" value="8"/>
</dbReference>
<dbReference type="InterPro" id="IPR010294">
    <property type="entry name" value="ADAMTS_spacer1"/>
</dbReference>
<dbReference type="GO" id="GO:0005576">
    <property type="term" value="C:extracellular region"/>
    <property type="evidence" value="ECO:0007669"/>
    <property type="project" value="UniProtKB-SubCell"/>
</dbReference>
<dbReference type="Gene3D" id="2.20.100.10">
    <property type="entry name" value="Thrombospondin type-1 (TSP1) repeat"/>
    <property type="match status" value="4"/>
</dbReference>
<dbReference type="Pfam" id="PF19030">
    <property type="entry name" value="TSP1_ADAMTS"/>
    <property type="match status" value="6"/>
</dbReference>
<comment type="subcellular location">
    <subcellularLocation>
        <location evidence="1">Secreted</location>
    </subcellularLocation>
</comment>
<feature type="disulfide bond" evidence="14">
    <location>
        <begin position="424"/>
        <end position="450"/>
    </location>
</feature>
<dbReference type="PRINTS" id="PR01857">
    <property type="entry name" value="ADAMTSFAMILY"/>
</dbReference>
<evidence type="ECO:0000256" key="2">
    <source>
        <dbReference type="ARBA" id="ARBA00022525"/>
    </source>
</evidence>
<dbReference type="Gene3D" id="3.40.390.10">
    <property type="entry name" value="Collagenase (Catalytic Domain)"/>
    <property type="match status" value="1"/>
</dbReference>